<name>A0A5C3FCA0_9BASI</name>
<accession>A0A5C3FCA0</accession>
<evidence type="ECO:0000313" key="2">
    <source>
        <dbReference type="Proteomes" id="UP000323386"/>
    </source>
</evidence>
<organism evidence="1 2">
    <name type="scientific">Pseudozyma flocculosa</name>
    <dbReference type="NCBI Taxonomy" id="84751"/>
    <lineage>
        <taxon>Eukaryota</taxon>
        <taxon>Fungi</taxon>
        <taxon>Dikarya</taxon>
        <taxon>Basidiomycota</taxon>
        <taxon>Ustilaginomycotina</taxon>
        <taxon>Ustilaginomycetes</taxon>
        <taxon>Ustilaginales</taxon>
        <taxon>Ustilaginaceae</taxon>
        <taxon>Pseudozyma</taxon>
    </lineage>
</organism>
<sequence>MAPLRATFCAFTSSPTELLKLVKADSLICFDPPEEYVPLDLEEYSTWVEVGFLESWLIRIPPPLCDQTVSAHSVLRLELLPAATSFARVDGSCSHPFETYKLTASQLAEALQQVACHSIRVKVSWHHASSLAFLELAHHTDIIWAFEVDVVTRGITLLRGASNSAAQVLPSLGSLGGGHGLVDIPLAARREGVCRVRITQALIRTFADWEGGAESIWLQTDSRELVIAALHKAAGWMEWVETGLSCDLFGASVELSVRAATAERAEQALSDSGMLNWNHLIQGRPTGVPLEVLTVSRAAYVEHLDHIITAAQTHLADALQLHRAEATWIALRIIQEMGLVDHYDFPPGTPAFEAMRTSY</sequence>
<evidence type="ECO:0000313" key="1">
    <source>
        <dbReference type="EMBL" id="SPO41766.1"/>
    </source>
</evidence>
<dbReference type="AlphaFoldDB" id="A0A5C3FCA0"/>
<protein>
    <submittedName>
        <fullName evidence="1">Uncharacterized protein</fullName>
    </submittedName>
</protein>
<reference evidence="1 2" key="1">
    <citation type="submission" date="2018-03" db="EMBL/GenBank/DDBJ databases">
        <authorList>
            <person name="Guldener U."/>
        </authorList>
    </citation>
    <scope>NUCLEOTIDE SEQUENCE [LARGE SCALE GENOMIC DNA]</scope>
    <source>
        <strain evidence="1 2">DAOM196992</strain>
    </source>
</reference>
<keyword evidence="2" id="KW-1185">Reference proteome</keyword>
<dbReference type="Proteomes" id="UP000323386">
    <property type="component" value="Unassembled WGS sequence"/>
</dbReference>
<dbReference type="EMBL" id="OOIP01000031">
    <property type="protein sequence ID" value="SPO41766.1"/>
    <property type="molecule type" value="Genomic_DNA"/>
</dbReference>
<proteinExistence type="predicted"/>
<gene>
    <name evidence="1" type="ORF">PSFLO_07248</name>
</gene>